<feature type="transmembrane region" description="Helical" evidence="6">
    <location>
        <begin position="474"/>
        <end position="497"/>
    </location>
</feature>
<feature type="transmembrane region" description="Helical" evidence="6">
    <location>
        <begin position="21"/>
        <end position="42"/>
    </location>
</feature>
<keyword evidence="5 6" id="KW-0472">Membrane</keyword>
<evidence type="ECO:0000256" key="6">
    <source>
        <dbReference type="SAM" id="Phobius"/>
    </source>
</evidence>
<organism evidence="7 8">
    <name type="scientific">Enterococcus canis</name>
    <dbReference type="NCBI Taxonomy" id="214095"/>
    <lineage>
        <taxon>Bacteria</taxon>
        <taxon>Bacillati</taxon>
        <taxon>Bacillota</taxon>
        <taxon>Bacilli</taxon>
        <taxon>Lactobacillales</taxon>
        <taxon>Enterococcaceae</taxon>
        <taxon>Enterococcus</taxon>
    </lineage>
</organism>
<feature type="transmembrane region" description="Helical" evidence="6">
    <location>
        <begin position="62"/>
        <end position="80"/>
    </location>
</feature>
<dbReference type="GO" id="GO:0005886">
    <property type="term" value="C:plasma membrane"/>
    <property type="evidence" value="ECO:0007669"/>
    <property type="project" value="UniProtKB-SubCell"/>
</dbReference>
<accession>A0A1L8RDF1</accession>
<feature type="transmembrane region" description="Helical" evidence="6">
    <location>
        <begin position="307"/>
        <end position="327"/>
    </location>
</feature>
<dbReference type="PANTHER" id="PTHR30250">
    <property type="entry name" value="PST FAMILY PREDICTED COLANIC ACID TRANSPORTER"/>
    <property type="match status" value="1"/>
</dbReference>
<dbReference type="InterPro" id="IPR024923">
    <property type="entry name" value="PG_synth_SpoVB"/>
</dbReference>
<evidence type="ECO:0000313" key="7">
    <source>
        <dbReference type="EMBL" id="OJG17801.1"/>
    </source>
</evidence>
<feature type="transmembrane region" description="Helical" evidence="6">
    <location>
        <begin position="180"/>
        <end position="201"/>
    </location>
</feature>
<evidence type="ECO:0000256" key="2">
    <source>
        <dbReference type="ARBA" id="ARBA00022475"/>
    </source>
</evidence>
<protein>
    <submittedName>
        <fullName evidence="7">Polysaccharide biosynthesis family protein</fullName>
    </submittedName>
</protein>
<feature type="transmembrane region" description="Helical" evidence="6">
    <location>
        <begin position="381"/>
        <end position="402"/>
    </location>
</feature>
<feature type="transmembrane region" description="Helical" evidence="6">
    <location>
        <begin position="503"/>
        <end position="525"/>
    </location>
</feature>
<keyword evidence="2" id="KW-1003">Cell membrane</keyword>
<evidence type="ECO:0000256" key="4">
    <source>
        <dbReference type="ARBA" id="ARBA00022989"/>
    </source>
</evidence>
<dbReference type="CDD" id="cd13124">
    <property type="entry name" value="MATE_SpoVB_like"/>
    <property type="match status" value="1"/>
</dbReference>
<evidence type="ECO:0000256" key="3">
    <source>
        <dbReference type="ARBA" id="ARBA00022692"/>
    </source>
</evidence>
<evidence type="ECO:0000256" key="1">
    <source>
        <dbReference type="ARBA" id="ARBA00004651"/>
    </source>
</evidence>
<feature type="transmembrane region" description="Helical" evidence="6">
    <location>
        <begin position="436"/>
        <end position="454"/>
    </location>
</feature>
<keyword evidence="8" id="KW-1185">Reference proteome</keyword>
<dbReference type="PIRSF" id="PIRSF038958">
    <property type="entry name" value="PG_synth_SpoVB"/>
    <property type="match status" value="1"/>
</dbReference>
<dbReference type="InterPro" id="IPR002797">
    <property type="entry name" value="Polysacc_synth"/>
</dbReference>
<feature type="transmembrane region" description="Helical" evidence="6">
    <location>
        <begin position="348"/>
        <end position="369"/>
    </location>
</feature>
<keyword evidence="4 6" id="KW-1133">Transmembrane helix</keyword>
<proteinExistence type="predicted"/>
<name>A0A1L8RDF1_9ENTE</name>
<evidence type="ECO:0000313" key="8">
    <source>
        <dbReference type="Proteomes" id="UP000181884"/>
    </source>
</evidence>
<feature type="transmembrane region" description="Helical" evidence="6">
    <location>
        <begin position="207"/>
        <end position="224"/>
    </location>
</feature>
<dbReference type="STRING" id="214095.RU97_GL002347"/>
<comment type="subcellular location">
    <subcellularLocation>
        <location evidence="1">Cell membrane</location>
        <topology evidence="1">Multi-pass membrane protein</topology>
    </subcellularLocation>
</comment>
<evidence type="ECO:0000256" key="5">
    <source>
        <dbReference type="ARBA" id="ARBA00023136"/>
    </source>
</evidence>
<feature type="transmembrane region" description="Helical" evidence="6">
    <location>
        <begin position="100"/>
        <end position="122"/>
    </location>
</feature>
<gene>
    <name evidence="7" type="ORF">RU97_GL002347</name>
</gene>
<dbReference type="AlphaFoldDB" id="A0A1L8RDF1"/>
<dbReference type="PANTHER" id="PTHR30250:SF21">
    <property type="entry name" value="LIPID II FLIPPASE MURJ"/>
    <property type="match status" value="1"/>
</dbReference>
<keyword evidence="3 6" id="KW-0812">Transmembrane</keyword>
<dbReference type="RefSeq" id="WP_071858979.1">
    <property type="nucleotide sequence ID" value="NZ_JXKH01000006.1"/>
</dbReference>
<reference evidence="7 8" key="1">
    <citation type="submission" date="2014-12" db="EMBL/GenBank/DDBJ databases">
        <title>Draft genome sequences of 29 type strains of Enterococci.</title>
        <authorList>
            <person name="Zhong Z."/>
            <person name="Sun Z."/>
            <person name="Liu W."/>
            <person name="Zhang W."/>
            <person name="Zhang H."/>
        </authorList>
    </citation>
    <scope>NUCLEOTIDE SEQUENCE [LARGE SCALE GENOMIC DNA]</scope>
    <source>
        <strain evidence="7 8">DSM 17029</strain>
    </source>
</reference>
<dbReference type="Pfam" id="PF01943">
    <property type="entry name" value="Polysacc_synt"/>
    <property type="match status" value="1"/>
</dbReference>
<comment type="caution">
    <text evidence="7">The sequence shown here is derived from an EMBL/GenBank/DDBJ whole genome shotgun (WGS) entry which is preliminary data.</text>
</comment>
<feature type="transmembrane region" description="Helical" evidence="6">
    <location>
        <begin position="142"/>
        <end position="159"/>
    </location>
</feature>
<dbReference type="EMBL" id="JXKH01000006">
    <property type="protein sequence ID" value="OJG17801.1"/>
    <property type="molecule type" value="Genomic_DNA"/>
</dbReference>
<dbReference type="Proteomes" id="UP000181884">
    <property type="component" value="Unassembled WGS sequence"/>
</dbReference>
<sequence>MDKETLTKRPQRTAQEKMVQGSAWMTMSNITSRLLGAIYIIPWFAWMGEHGTAANSLFSMGYNIYAMFLLISTAGIPAAIAKQTAHYNSLNEYKISKQLFIRALQLMAVFGVVVAGIMYLSAPWLADISGGGAELEPTIRSLSFAVLIIPCMSVIRGYFQGNQELMPYALSQIYEQVARVVYMLIATFIIMKVMKGDYLTAVTQSTFAAFIGAIASFVVLLWYLRKQKPLFDYLESHSADQLQVSVTQLLVEIVREAIPFIIVGSGITIFKLVDQVTFMRFMTGFTEYSQFQLVELFGIFNANPDKLTMVVIALATSLSASGLPLITEAVTLKDTRGLAKLVSDNLQLFLFVMLPATFGMIVLARPLYTLFYNPDALGTKVLIQASYVGLVMGLYMLVGAMLQGMYQNKDAMKYFGIGLLVKILIQYPCIRLFEVYGPLLATAIAFTVTCFLMVRRIQQISRFNFGLTARRGLLILILSLLMTLAAFITRQLLYLVLSPDRTFQSFVIAVVVAAVGAGLYVWLALKTRLADKLMGERVAVLRQKLHIK</sequence>
<dbReference type="InterPro" id="IPR050833">
    <property type="entry name" value="Poly_Biosynth_Transport"/>
</dbReference>